<evidence type="ECO:0000313" key="2">
    <source>
        <dbReference type="EMBL" id="KAK4875558.1"/>
    </source>
</evidence>
<dbReference type="GO" id="GO:0005549">
    <property type="term" value="F:odorant binding"/>
    <property type="evidence" value="ECO:0007669"/>
    <property type="project" value="InterPro"/>
</dbReference>
<evidence type="ECO:0000313" key="3">
    <source>
        <dbReference type="Proteomes" id="UP001353858"/>
    </source>
</evidence>
<evidence type="ECO:0000256" key="1">
    <source>
        <dbReference type="SAM" id="SignalP"/>
    </source>
</evidence>
<name>A0AAN7P4Y2_9COLE</name>
<dbReference type="InterPro" id="IPR036728">
    <property type="entry name" value="PBP_GOBP_sf"/>
</dbReference>
<dbReference type="CDD" id="cd23992">
    <property type="entry name" value="PBP_GOBP"/>
    <property type="match status" value="1"/>
</dbReference>
<dbReference type="InterPro" id="IPR006170">
    <property type="entry name" value="PBP/GOBP"/>
</dbReference>
<organism evidence="2 3">
    <name type="scientific">Aquatica leii</name>
    <dbReference type="NCBI Taxonomy" id="1421715"/>
    <lineage>
        <taxon>Eukaryota</taxon>
        <taxon>Metazoa</taxon>
        <taxon>Ecdysozoa</taxon>
        <taxon>Arthropoda</taxon>
        <taxon>Hexapoda</taxon>
        <taxon>Insecta</taxon>
        <taxon>Pterygota</taxon>
        <taxon>Neoptera</taxon>
        <taxon>Endopterygota</taxon>
        <taxon>Coleoptera</taxon>
        <taxon>Polyphaga</taxon>
        <taxon>Elateriformia</taxon>
        <taxon>Elateroidea</taxon>
        <taxon>Lampyridae</taxon>
        <taxon>Luciolinae</taxon>
        <taxon>Aquatica</taxon>
    </lineage>
</organism>
<dbReference type="AlphaFoldDB" id="A0AAN7P4Y2"/>
<feature type="chain" id="PRO_5042975620" evidence="1">
    <location>
        <begin position="18"/>
        <end position="140"/>
    </location>
</feature>
<gene>
    <name evidence="2" type="ORF">RN001_011980</name>
</gene>
<keyword evidence="1" id="KW-0732">Signal</keyword>
<keyword evidence="3" id="KW-1185">Reference proteome</keyword>
<proteinExistence type="predicted"/>
<reference evidence="3" key="1">
    <citation type="submission" date="2023-01" db="EMBL/GenBank/DDBJ databases">
        <title>Key to firefly adult light organ development and bioluminescence: homeobox transcription factors regulate luciferase expression and transportation to peroxisome.</title>
        <authorList>
            <person name="Fu X."/>
        </authorList>
    </citation>
    <scope>NUCLEOTIDE SEQUENCE [LARGE SCALE GENOMIC DNA]</scope>
</reference>
<dbReference type="Proteomes" id="UP001353858">
    <property type="component" value="Unassembled WGS sequence"/>
</dbReference>
<dbReference type="Gene3D" id="1.10.238.20">
    <property type="entry name" value="Pheromone/general odorant binding protein domain"/>
    <property type="match status" value="1"/>
</dbReference>
<protein>
    <submittedName>
        <fullName evidence="2">Uncharacterized protein</fullName>
    </submittedName>
</protein>
<dbReference type="PANTHER" id="PTHR21364">
    <property type="entry name" value="GENERAL ODORANT-BINDING PROTEIN 19A"/>
    <property type="match status" value="1"/>
</dbReference>
<dbReference type="SMART" id="SM00708">
    <property type="entry name" value="PhBP"/>
    <property type="match status" value="1"/>
</dbReference>
<dbReference type="PANTHER" id="PTHR21364:SF2">
    <property type="entry name" value="GENERAL ODORANT-BINDING PROTEIN 19A"/>
    <property type="match status" value="1"/>
</dbReference>
<sequence>MMFQVLAVLCFVAVVNSEETTYEMVQNKMRSILAQNRDECLASSKADPALVDRLVADYHFPKDEPLKCYIACITLKTKFITEDMKIHGEVLTSRVPKEVESVIAEIIEKCQSAGSGTNCDIAYEKLKCVYTGLRDKVKKN</sequence>
<accession>A0AAN7P4Y2</accession>
<dbReference type="Pfam" id="PF01395">
    <property type="entry name" value="PBP_GOBP"/>
    <property type="match status" value="1"/>
</dbReference>
<comment type="caution">
    <text evidence="2">The sequence shown here is derived from an EMBL/GenBank/DDBJ whole genome shotgun (WGS) entry which is preliminary data.</text>
</comment>
<dbReference type="SUPFAM" id="SSF47565">
    <property type="entry name" value="Insect pheromone/odorant-binding proteins"/>
    <property type="match status" value="1"/>
</dbReference>
<feature type="signal peptide" evidence="1">
    <location>
        <begin position="1"/>
        <end position="17"/>
    </location>
</feature>
<dbReference type="EMBL" id="JARPUR010000005">
    <property type="protein sequence ID" value="KAK4875558.1"/>
    <property type="molecule type" value="Genomic_DNA"/>
</dbReference>